<dbReference type="Proteomes" id="UP000756860">
    <property type="component" value="Unassembled WGS sequence"/>
</dbReference>
<sequence length="540" mass="59466">MEQVSHDRFFPSDGDIPERFRLNAPLEQTGYLVDGEMRQWDGPFQEVRSPVCVRTESGWERQLVGRFPLLTPQESLTALDAAVRAYDCGRGSWPTLPVAGRIACVQEFARRMKGVRDEVVRLLMWEIGKTLKDAEKEFDRTIDYITDTIDALKELDRVSSRFTIAQGIIGQVRRAPLGVALCMGPYNYPLNETFTTLIPALIMGNTTILKPPRHGVLLFQPLLDAFREAFPPGVVNTVYGAGRTVTPPLMADGRVDVLAFIGTSTAADALQKAHPKPHRLRLVLGLEAKNPAIVLPDADLDLAVAECIAGSLSFNGQRCTALKILFVHTAIAAEFVKRLAAAVDGLAGGMPWVPGVMVTPLPEPGKTAYLTDIVADAVERGAAVVNVGGGRVRESYFSPAVVFPVDERMRLYREEQFGPVVPVVPFDDLETPVRYIVESDYGQQVSLFGQDAEQLARLIDPLVNQVCRVNLNSQCQRGPDIFPFTARKDSAVGTLSVSDALRSFSIRTMVAAKEGDMNKALIDRIVRERRSNFLATDFIL</sequence>
<dbReference type="InterPro" id="IPR016162">
    <property type="entry name" value="Ald_DH_N"/>
</dbReference>
<dbReference type="RefSeq" id="WP_214176343.1">
    <property type="nucleotide sequence ID" value="NZ_JAHCVK010000009.1"/>
</dbReference>
<dbReference type="PROSITE" id="PS00070">
    <property type="entry name" value="ALDEHYDE_DEHYDR_CYS"/>
    <property type="match status" value="1"/>
</dbReference>
<keyword evidence="5" id="KW-1185">Reference proteome</keyword>
<dbReference type="InterPro" id="IPR016160">
    <property type="entry name" value="Ald_DH_CS_CYS"/>
</dbReference>
<name>A0ABS5SG39_9BACT</name>
<accession>A0ABS5SG39</accession>
<feature type="domain" description="Aldehyde dehydrogenase" evidence="3">
    <location>
        <begin position="60"/>
        <end position="505"/>
    </location>
</feature>
<evidence type="ECO:0000256" key="1">
    <source>
        <dbReference type="ARBA" id="ARBA00009986"/>
    </source>
</evidence>
<comment type="caution">
    <text evidence="4">The sequence shown here is derived from an EMBL/GenBank/DDBJ whole genome shotgun (WGS) entry which is preliminary data.</text>
</comment>
<keyword evidence="2" id="KW-0560">Oxidoreductase</keyword>
<proteinExistence type="inferred from homology"/>
<comment type="similarity">
    <text evidence="1">Belongs to the aldehyde dehydrogenase family.</text>
</comment>
<protein>
    <submittedName>
        <fullName evidence="4">NADP-dependent glyceraldehyde-3-phosphate dehydrogenase</fullName>
    </submittedName>
</protein>
<dbReference type="PANTHER" id="PTHR43353:SF5">
    <property type="entry name" value="SUCCINATE-SEMIALDEHYDE DEHYDROGENASE, MITOCHONDRIAL"/>
    <property type="match status" value="1"/>
</dbReference>
<dbReference type="CDD" id="cd07082">
    <property type="entry name" value="ALDH_F11_NP-GAPDH"/>
    <property type="match status" value="1"/>
</dbReference>
<dbReference type="InterPro" id="IPR050740">
    <property type="entry name" value="Aldehyde_DH_Superfamily"/>
</dbReference>
<evidence type="ECO:0000313" key="5">
    <source>
        <dbReference type="Proteomes" id="UP000756860"/>
    </source>
</evidence>
<dbReference type="Pfam" id="PF00171">
    <property type="entry name" value="Aldedh"/>
    <property type="match status" value="1"/>
</dbReference>
<evidence type="ECO:0000313" key="4">
    <source>
        <dbReference type="EMBL" id="MBT0654338.1"/>
    </source>
</evidence>
<dbReference type="InterPro" id="IPR015590">
    <property type="entry name" value="Aldehyde_DH_dom"/>
</dbReference>
<dbReference type="PANTHER" id="PTHR43353">
    <property type="entry name" value="SUCCINATE-SEMIALDEHYDE DEHYDROGENASE, MITOCHONDRIAL"/>
    <property type="match status" value="1"/>
</dbReference>
<dbReference type="InterPro" id="IPR016163">
    <property type="entry name" value="Ald_DH_C"/>
</dbReference>
<evidence type="ECO:0000259" key="3">
    <source>
        <dbReference type="Pfam" id="PF00171"/>
    </source>
</evidence>
<reference evidence="4 5" key="1">
    <citation type="submission" date="2021-05" db="EMBL/GenBank/DDBJ databases">
        <title>The draft genome of Geobacter luticola JCM 17780.</title>
        <authorList>
            <person name="Xu Z."/>
            <person name="Masuda Y."/>
            <person name="Itoh H."/>
            <person name="Senoo K."/>
        </authorList>
    </citation>
    <scope>NUCLEOTIDE SEQUENCE [LARGE SCALE GENOMIC DNA]</scope>
    <source>
        <strain evidence="4 5">JCM 17780</strain>
    </source>
</reference>
<dbReference type="SUPFAM" id="SSF53720">
    <property type="entry name" value="ALDH-like"/>
    <property type="match status" value="1"/>
</dbReference>
<dbReference type="Gene3D" id="3.40.605.10">
    <property type="entry name" value="Aldehyde Dehydrogenase, Chain A, domain 1"/>
    <property type="match status" value="1"/>
</dbReference>
<dbReference type="Gene3D" id="3.40.309.10">
    <property type="entry name" value="Aldehyde Dehydrogenase, Chain A, domain 2"/>
    <property type="match status" value="1"/>
</dbReference>
<dbReference type="EMBL" id="JAHCVK010000009">
    <property type="protein sequence ID" value="MBT0654338.1"/>
    <property type="molecule type" value="Genomic_DNA"/>
</dbReference>
<gene>
    <name evidence="4" type="ORF">KI810_14835</name>
</gene>
<dbReference type="InterPro" id="IPR016161">
    <property type="entry name" value="Ald_DH/histidinol_DH"/>
</dbReference>
<organism evidence="4 5">
    <name type="scientific">Geomobilimonas luticola</name>
    <dbReference type="NCBI Taxonomy" id="1114878"/>
    <lineage>
        <taxon>Bacteria</taxon>
        <taxon>Pseudomonadati</taxon>
        <taxon>Thermodesulfobacteriota</taxon>
        <taxon>Desulfuromonadia</taxon>
        <taxon>Geobacterales</taxon>
        <taxon>Geobacteraceae</taxon>
        <taxon>Geomobilimonas</taxon>
    </lineage>
</organism>
<evidence type="ECO:0000256" key="2">
    <source>
        <dbReference type="ARBA" id="ARBA00023002"/>
    </source>
</evidence>